<dbReference type="PANTHER" id="PTHR42760:SF133">
    <property type="entry name" value="3-OXOACYL-[ACYL-CARRIER-PROTEIN] REDUCTASE"/>
    <property type="match status" value="1"/>
</dbReference>
<dbReference type="Pfam" id="PF13561">
    <property type="entry name" value="adh_short_C2"/>
    <property type="match status" value="1"/>
</dbReference>
<dbReference type="PANTHER" id="PTHR42760">
    <property type="entry name" value="SHORT-CHAIN DEHYDROGENASES/REDUCTASES FAMILY MEMBER"/>
    <property type="match status" value="1"/>
</dbReference>
<sequence length="224" mass="22550">MSAPLLVTGGSAGIGARLVSSLAADRPVVVLDQAAPAAPVPGVRYLAADITDPDSLTDLPAPLSGLVHCAGICRTGPFLDMPARDWTRVLEVNLHGTLAVVQACAPSITDGGRIVLFSSGTAFKGPAGLAAYAAAKAGVIGFAKSMAAELGARGITVNVVAPGLVATALSEDLLPAEPATIAARAIQRPSTVDDYVEPVRFLLSDGAAFVTGQTLVVDGGAYKH</sequence>
<organism evidence="4 5">
    <name type="scientific">Amycolatopsis albidoflavus</name>
    <dbReference type="NCBI Taxonomy" id="102226"/>
    <lineage>
        <taxon>Bacteria</taxon>
        <taxon>Bacillati</taxon>
        <taxon>Actinomycetota</taxon>
        <taxon>Actinomycetes</taxon>
        <taxon>Pseudonocardiales</taxon>
        <taxon>Pseudonocardiaceae</taxon>
        <taxon>Amycolatopsis</taxon>
    </lineage>
</organism>
<evidence type="ECO:0000256" key="2">
    <source>
        <dbReference type="ARBA" id="ARBA00023002"/>
    </source>
</evidence>
<proteinExistence type="inferred from homology"/>
<dbReference type="PROSITE" id="PS00061">
    <property type="entry name" value="ADH_SHORT"/>
    <property type="match status" value="1"/>
</dbReference>
<dbReference type="RefSeq" id="WP_344286313.1">
    <property type="nucleotide sequence ID" value="NZ_BAAAHV010000026.1"/>
</dbReference>
<comment type="caution">
    <text evidence="4">The sequence shown here is derived from an EMBL/GenBank/DDBJ whole genome shotgun (WGS) entry which is preliminary data.</text>
</comment>
<dbReference type="CDD" id="cd05233">
    <property type="entry name" value="SDR_c"/>
    <property type="match status" value="1"/>
</dbReference>
<comment type="similarity">
    <text evidence="1">Belongs to the short-chain dehydrogenases/reductases (SDR) family.</text>
</comment>
<dbReference type="InterPro" id="IPR036291">
    <property type="entry name" value="NAD(P)-bd_dom_sf"/>
</dbReference>
<dbReference type="Gene3D" id="3.40.50.720">
    <property type="entry name" value="NAD(P)-binding Rossmann-like Domain"/>
    <property type="match status" value="1"/>
</dbReference>
<evidence type="ECO:0000256" key="1">
    <source>
        <dbReference type="ARBA" id="ARBA00006484"/>
    </source>
</evidence>
<dbReference type="InterPro" id="IPR002347">
    <property type="entry name" value="SDR_fam"/>
</dbReference>
<dbReference type="PRINTS" id="PR00080">
    <property type="entry name" value="SDRFAMILY"/>
</dbReference>
<dbReference type="EMBL" id="JBHUKQ010000019">
    <property type="protein sequence ID" value="MFD2486034.1"/>
    <property type="molecule type" value="Genomic_DNA"/>
</dbReference>
<dbReference type="EC" id="1.1.1.-" evidence="4"/>
<dbReference type="InterPro" id="IPR057326">
    <property type="entry name" value="KR_dom"/>
</dbReference>
<protein>
    <submittedName>
        <fullName evidence="4">SDR family NAD(P)-dependent oxidoreductase</fullName>
        <ecNumber evidence="4">1.1.1.-</ecNumber>
    </submittedName>
</protein>
<dbReference type="PRINTS" id="PR00081">
    <property type="entry name" value="GDHRDH"/>
</dbReference>
<evidence type="ECO:0000313" key="5">
    <source>
        <dbReference type="Proteomes" id="UP001597542"/>
    </source>
</evidence>
<dbReference type="InterPro" id="IPR020904">
    <property type="entry name" value="Sc_DH/Rdtase_CS"/>
</dbReference>
<keyword evidence="5" id="KW-1185">Reference proteome</keyword>
<gene>
    <name evidence="4" type="ORF">ACFSUT_37575</name>
</gene>
<dbReference type="SMART" id="SM00822">
    <property type="entry name" value="PKS_KR"/>
    <property type="match status" value="1"/>
</dbReference>
<dbReference type="GO" id="GO:0016491">
    <property type="term" value="F:oxidoreductase activity"/>
    <property type="evidence" value="ECO:0007669"/>
    <property type="project" value="UniProtKB-KW"/>
</dbReference>
<evidence type="ECO:0000313" key="4">
    <source>
        <dbReference type="EMBL" id="MFD2486034.1"/>
    </source>
</evidence>
<keyword evidence="2 4" id="KW-0560">Oxidoreductase</keyword>
<name>A0ABW5I9H2_9PSEU</name>
<accession>A0ABW5I9H2</accession>
<evidence type="ECO:0000259" key="3">
    <source>
        <dbReference type="SMART" id="SM00822"/>
    </source>
</evidence>
<dbReference type="Proteomes" id="UP001597542">
    <property type="component" value="Unassembled WGS sequence"/>
</dbReference>
<dbReference type="SUPFAM" id="SSF51735">
    <property type="entry name" value="NAD(P)-binding Rossmann-fold domains"/>
    <property type="match status" value="1"/>
</dbReference>
<reference evidence="5" key="1">
    <citation type="journal article" date="2019" name="Int. J. Syst. Evol. Microbiol.">
        <title>The Global Catalogue of Microorganisms (GCM) 10K type strain sequencing project: providing services to taxonomists for standard genome sequencing and annotation.</title>
        <authorList>
            <consortium name="The Broad Institute Genomics Platform"/>
            <consortium name="The Broad Institute Genome Sequencing Center for Infectious Disease"/>
            <person name="Wu L."/>
            <person name="Ma J."/>
        </authorList>
    </citation>
    <scope>NUCLEOTIDE SEQUENCE [LARGE SCALE GENOMIC DNA]</scope>
    <source>
        <strain evidence="5">CGMCC 4.7638</strain>
    </source>
</reference>
<feature type="domain" description="Ketoreductase" evidence="3">
    <location>
        <begin position="3"/>
        <end position="168"/>
    </location>
</feature>